<dbReference type="EMBL" id="LNXU01000019">
    <property type="protein sequence ID" value="KTC73148.1"/>
    <property type="molecule type" value="Genomic_DNA"/>
</dbReference>
<reference evidence="1 2" key="1">
    <citation type="submission" date="2015-11" db="EMBL/GenBank/DDBJ databases">
        <title>Genomic analysis of 38 Legionella species identifies large and diverse effector repertoires.</title>
        <authorList>
            <person name="Burstein D."/>
            <person name="Amaro F."/>
            <person name="Zusman T."/>
            <person name="Lifshitz Z."/>
            <person name="Cohen O."/>
            <person name="Gilbert J.A."/>
            <person name="Pupko T."/>
            <person name="Shuman H.A."/>
            <person name="Segal G."/>
        </authorList>
    </citation>
    <scope>NUCLEOTIDE SEQUENCE [LARGE SCALE GENOMIC DNA]</scope>
    <source>
        <strain evidence="1 2">WIGA</strain>
    </source>
</reference>
<evidence type="ECO:0000313" key="2">
    <source>
        <dbReference type="Proteomes" id="UP000054695"/>
    </source>
</evidence>
<protein>
    <submittedName>
        <fullName evidence="1">Uncharacterized protein</fullName>
    </submittedName>
</protein>
<dbReference type="Proteomes" id="UP000054695">
    <property type="component" value="Unassembled WGS sequence"/>
</dbReference>
<gene>
    <name evidence="1" type="ORF">Lboz_1794</name>
</gene>
<keyword evidence="2" id="KW-1185">Reference proteome</keyword>
<sequence length="102" mass="11423">MELDSNISRKSEFLIGSVLLSIQGATKNLREALENGNSQIILIRRRELHLVLQRGELFNNKCSPIISIMAFRLLRNLKSEVLIANSLIYDASLVLSQSLSLA</sequence>
<proteinExistence type="predicted"/>
<comment type="caution">
    <text evidence="1">The sequence shown here is derived from an EMBL/GenBank/DDBJ whole genome shotgun (WGS) entry which is preliminary data.</text>
</comment>
<evidence type="ECO:0000313" key="1">
    <source>
        <dbReference type="EMBL" id="KTC73148.1"/>
    </source>
</evidence>
<organism evidence="1 2">
    <name type="scientific">Legionella bozemanae</name>
    <name type="common">Fluoribacter bozemanae</name>
    <dbReference type="NCBI Taxonomy" id="447"/>
    <lineage>
        <taxon>Bacteria</taxon>
        <taxon>Pseudomonadati</taxon>
        <taxon>Pseudomonadota</taxon>
        <taxon>Gammaproteobacteria</taxon>
        <taxon>Legionellales</taxon>
        <taxon>Legionellaceae</taxon>
        <taxon>Legionella</taxon>
    </lineage>
</organism>
<accession>A0A0W0RPZ8</accession>
<dbReference type="AlphaFoldDB" id="A0A0W0RPZ8"/>
<name>A0A0W0RPZ8_LEGBO</name>